<dbReference type="PANTHER" id="PTHR12469">
    <property type="entry name" value="PROTEIN EMI5 HOMOLOG, MITOCHONDRIAL"/>
    <property type="match status" value="1"/>
</dbReference>
<sequence length="154" mass="17835">MASLLSSTFRTLRKFPQFQIYYKAGRCLFSNESDVGNIYTPPDAILPIPAYVEKQGEVNEIKRARLLYQSRKRGMLENGLLLSTFASKYLDTFTDGQLSSYDKLINQPSNDWDIYYWVTGVTATPEEFQSDVMDLLKKHARNEEKNFRICQPDL</sequence>
<dbReference type="Gene3D" id="1.10.150.250">
    <property type="entry name" value="Flavinator of succinate dehydrogenase"/>
    <property type="match status" value="1"/>
</dbReference>
<dbReference type="Pfam" id="PF03937">
    <property type="entry name" value="Sdh5"/>
    <property type="match status" value="1"/>
</dbReference>
<dbReference type="EMBL" id="HACG01049427">
    <property type="protein sequence ID" value="CEK96292.1"/>
    <property type="molecule type" value="Transcribed_RNA"/>
</dbReference>
<evidence type="ECO:0000256" key="3">
    <source>
        <dbReference type="ARBA" id="ARBA00023186"/>
    </source>
</evidence>
<dbReference type="FunFam" id="1.10.150.250:FF:000002">
    <property type="entry name" value="Succinate dehydrogenase assembly factor 2, mitochondrial"/>
    <property type="match status" value="1"/>
</dbReference>
<dbReference type="PANTHER" id="PTHR12469:SF2">
    <property type="entry name" value="SUCCINATE DEHYDROGENASE ASSEMBLY FACTOR 2, MITOCHONDRIAL"/>
    <property type="match status" value="1"/>
</dbReference>
<dbReference type="InterPro" id="IPR036714">
    <property type="entry name" value="SDH_sf"/>
</dbReference>
<gene>
    <name evidence="5" type="primary">ORF211397</name>
    <name evidence="6" type="synonym">ORF211409</name>
</gene>
<accession>A0A0B7BV86</accession>
<evidence type="ECO:0000313" key="6">
    <source>
        <dbReference type="EMBL" id="CEK96292.1"/>
    </source>
</evidence>
<keyword evidence="3 4" id="KW-0143">Chaperone</keyword>
<reference evidence="5" key="1">
    <citation type="submission" date="2014-12" db="EMBL/GenBank/DDBJ databases">
        <title>Insight into the proteome of Arion vulgaris.</title>
        <authorList>
            <person name="Aradska J."/>
            <person name="Bulat T."/>
            <person name="Smidak R."/>
            <person name="Sarate P."/>
            <person name="Gangsoo J."/>
            <person name="Sialana F."/>
            <person name="Bilban M."/>
            <person name="Lubec G."/>
        </authorList>
    </citation>
    <scope>NUCLEOTIDE SEQUENCE</scope>
    <source>
        <tissue evidence="5">Skin</tissue>
    </source>
</reference>
<dbReference type="SUPFAM" id="SSF109910">
    <property type="entry name" value="YgfY-like"/>
    <property type="match status" value="1"/>
</dbReference>
<comment type="subunit">
    <text evidence="4">Interacts with the flavoprotein subunit within the SDH catalytic dimer.</text>
</comment>
<keyword evidence="2 4" id="KW-0496">Mitochondrion</keyword>
<evidence type="ECO:0000256" key="1">
    <source>
        <dbReference type="ARBA" id="ARBA00004305"/>
    </source>
</evidence>
<comment type="function">
    <text evidence="4">Plays an essential role in the assembly of succinate dehydrogenase (SDH), an enzyme complex (also referred to as respiratory complex II) that is a component of both the tricarboxylic acid (TCA) cycle and the mitochondrial electron transport chain, and which couples the oxidation of succinate to fumarate with the reduction of ubiquinone (coenzyme Q) to ubiquinol. Required for flavinylation (covalent attachment of FAD) of the flavoprotein subunit of the SDH catalytic dimer.</text>
</comment>
<evidence type="ECO:0000256" key="2">
    <source>
        <dbReference type="ARBA" id="ARBA00023128"/>
    </source>
</evidence>
<evidence type="ECO:0000256" key="4">
    <source>
        <dbReference type="HAMAP-Rule" id="MF_03057"/>
    </source>
</evidence>
<dbReference type="GO" id="GO:0006121">
    <property type="term" value="P:mitochondrial electron transport, succinate to ubiquinone"/>
    <property type="evidence" value="ECO:0007669"/>
    <property type="project" value="UniProtKB-UniRule"/>
</dbReference>
<evidence type="ECO:0000313" key="5">
    <source>
        <dbReference type="EMBL" id="CEK96291.1"/>
    </source>
</evidence>
<dbReference type="GO" id="GO:0034553">
    <property type="term" value="P:mitochondrial respiratory chain complex II assembly"/>
    <property type="evidence" value="ECO:0007669"/>
    <property type="project" value="TreeGrafter"/>
</dbReference>
<comment type="similarity">
    <text evidence="4">Belongs to the SDHAF2 family.</text>
</comment>
<proteinExistence type="inferred from homology"/>
<dbReference type="HAMAP" id="MF_03057">
    <property type="entry name" value="SDHAF2"/>
    <property type="match status" value="1"/>
</dbReference>
<dbReference type="GO" id="GO:0006099">
    <property type="term" value="P:tricarboxylic acid cycle"/>
    <property type="evidence" value="ECO:0007669"/>
    <property type="project" value="TreeGrafter"/>
</dbReference>
<dbReference type="EMBL" id="HACG01049426">
    <property type="protein sequence ID" value="CEK96291.1"/>
    <property type="molecule type" value="Transcribed_RNA"/>
</dbReference>
<dbReference type="GO" id="GO:0005759">
    <property type="term" value="C:mitochondrial matrix"/>
    <property type="evidence" value="ECO:0007669"/>
    <property type="project" value="UniProtKB-SubCell"/>
</dbReference>
<comment type="subcellular location">
    <subcellularLocation>
        <location evidence="1 4">Mitochondrion matrix</location>
    </subcellularLocation>
</comment>
<protein>
    <recommendedName>
        <fullName evidence="4">Succinate dehydrogenase assembly factor 2, mitochondrial</fullName>
        <shortName evidence="4">SDH assembly factor 2</shortName>
        <shortName evidence="4">SDHAF2</shortName>
    </recommendedName>
</protein>
<organism evidence="5">
    <name type="scientific">Arion vulgaris</name>
    <dbReference type="NCBI Taxonomy" id="1028688"/>
    <lineage>
        <taxon>Eukaryota</taxon>
        <taxon>Metazoa</taxon>
        <taxon>Spiralia</taxon>
        <taxon>Lophotrochozoa</taxon>
        <taxon>Mollusca</taxon>
        <taxon>Gastropoda</taxon>
        <taxon>Heterobranchia</taxon>
        <taxon>Euthyneura</taxon>
        <taxon>Panpulmonata</taxon>
        <taxon>Eupulmonata</taxon>
        <taxon>Stylommatophora</taxon>
        <taxon>Helicina</taxon>
        <taxon>Arionoidea</taxon>
        <taxon>Arionidae</taxon>
        <taxon>Arion</taxon>
    </lineage>
</organism>
<name>A0A0B7BV86_9EUPU</name>
<dbReference type="AlphaFoldDB" id="A0A0B7BV86"/>
<dbReference type="InterPro" id="IPR028882">
    <property type="entry name" value="SDHAF2"/>
</dbReference>
<dbReference type="InterPro" id="IPR005631">
    <property type="entry name" value="SDH"/>
</dbReference>